<gene>
    <name evidence="2" type="ORF">OG327_21170</name>
</gene>
<protein>
    <submittedName>
        <fullName evidence="2">Uncharacterized protein</fullName>
    </submittedName>
</protein>
<sequence length="146" mass="15061">MSAVRRARTLLTTTAAAVLLSVAGAGLAAPASGATTATRSAAQQVRAPAFNAGGVWYLYQTNATVRVDLSQDASGRLFGTVSSGNTVGTLRDGSVNGNDIYFTVGWSHGPVGRYTGVRGADGRLSGTTVDLTNPSSQATWFTERTF</sequence>
<feature type="chain" id="PRO_5043535893" evidence="1">
    <location>
        <begin position="29"/>
        <end position="146"/>
    </location>
</feature>
<evidence type="ECO:0000313" key="2">
    <source>
        <dbReference type="EMBL" id="WTU75634.1"/>
    </source>
</evidence>
<dbReference type="AlphaFoldDB" id="A0AAU2JS67"/>
<evidence type="ECO:0000256" key="1">
    <source>
        <dbReference type="SAM" id="SignalP"/>
    </source>
</evidence>
<feature type="signal peptide" evidence="1">
    <location>
        <begin position="1"/>
        <end position="28"/>
    </location>
</feature>
<organism evidence="2">
    <name type="scientific">Streptomyces sp. NBC_00049</name>
    <dbReference type="NCBI Taxonomy" id="2903617"/>
    <lineage>
        <taxon>Bacteria</taxon>
        <taxon>Bacillati</taxon>
        <taxon>Actinomycetota</taxon>
        <taxon>Actinomycetes</taxon>
        <taxon>Kitasatosporales</taxon>
        <taxon>Streptomycetaceae</taxon>
        <taxon>Streptomyces</taxon>
    </lineage>
</organism>
<name>A0AAU2JS67_9ACTN</name>
<reference evidence="2" key="1">
    <citation type="submission" date="2022-10" db="EMBL/GenBank/DDBJ databases">
        <title>The complete genomes of actinobacterial strains from the NBC collection.</title>
        <authorList>
            <person name="Joergensen T.S."/>
            <person name="Alvarez Arevalo M."/>
            <person name="Sterndorff E.B."/>
            <person name="Faurdal D."/>
            <person name="Vuksanovic O."/>
            <person name="Mourched A.-S."/>
            <person name="Charusanti P."/>
            <person name="Shaw S."/>
            <person name="Blin K."/>
            <person name="Weber T."/>
        </authorList>
    </citation>
    <scope>NUCLEOTIDE SEQUENCE</scope>
    <source>
        <strain evidence="2">NBC_00049</strain>
    </source>
</reference>
<proteinExistence type="predicted"/>
<dbReference type="EMBL" id="CP108264">
    <property type="protein sequence ID" value="WTU75634.1"/>
    <property type="molecule type" value="Genomic_DNA"/>
</dbReference>
<accession>A0AAU2JS67</accession>
<keyword evidence="1" id="KW-0732">Signal</keyword>